<evidence type="ECO:0000256" key="4">
    <source>
        <dbReference type="ARBA" id="ARBA00022840"/>
    </source>
</evidence>
<evidence type="ECO:0000313" key="10">
    <source>
        <dbReference type="Proteomes" id="UP001345827"/>
    </source>
</evidence>
<dbReference type="Pfam" id="PF01715">
    <property type="entry name" value="IPPT"/>
    <property type="match status" value="1"/>
</dbReference>
<dbReference type="SUPFAM" id="SSF52540">
    <property type="entry name" value="P-loop containing nucleoside triphosphate hydrolases"/>
    <property type="match status" value="2"/>
</dbReference>
<organism evidence="9 10">
    <name type="scientific">Vermiconidia calcicola</name>
    <dbReference type="NCBI Taxonomy" id="1690605"/>
    <lineage>
        <taxon>Eukaryota</taxon>
        <taxon>Fungi</taxon>
        <taxon>Dikarya</taxon>
        <taxon>Ascomycota</taxon>
        <taxon>Pezizomycotina</taxon>
        <taxon>Dothideomycetes</taxon>
        <taxon>Dothideomycetidae</taxon>
        <taxon>Mycosphaerellales</taxon>
        <taxon>Extremaceae</taxon>
        <taxon>Vermiconidia</taxon>
    </lineage>
</organism>
<dbReference type="Gene3D" id="3.40.50.300">
    <property type="entry name" value="P-loop containing nucleotide triphosphate hydrolases"/>
    <property type="match status" value="1"/>
</dbReference>
<dbReference type="PANTHER" id="PTHR11088">
    <property type="entry name" value="TRNA DIMETHYLALLYLTRANSFERASE"/>
    <property type="match status" value="1"/>
</dbReference>
<dbReference type="NCBIfam" id="TIGR00174">
    <property type="entry name" value="miaA"/>
    <property type="match status" value="1"/>
</dbReference>
<reference evidence="9 10" key="1">
    <citation type="submission" date="2023-06" db="EMBL/GenBank/DDBJ databases">
        <title>Black Yeasts Isolated from many extreme environments.</title>
        <authorList>
            <person name="Coleine C."/>
            <person name="Stajich J.E."/>
            <person name="Selbmann L."/>
        </authorList>
    </citation>
    <scope>NUCLEOTIDE SEQUENCE [LARGE SCALE GENOMIC DNA]</scope>
    <source>
        <strain evidence="9 10">CCFEE 5887</strain>
    </source>
</reference>
<dbReference type="EC" id="2.5.1.75" evidence="5 6"/>
<name>A0AAV9Q4J0_9PEZI</name>
<comment type="caution">
    <text evidence="9">The sequence shown here is derived from an EMBL/GenBank/DDBJ whole genome shotgun (WGS) entry which is preliminary data.</text>
</comment>
<evidence type="ECO:0000256" key="5">
    <source>
        <dbReference type="PIRNR" id="PIRNR039110"/>
    </source>
</evidence>
<comment type="function">
    <text evidence="5">Catalyzes the transfer of a dimethylallyl group onto the adenine at position 37.</text>
</comment>
<keyword evidence="3 5" id="KW-0547">Nucleotide-binding</keyword>
<keyword evidence="10" id="KW-1185">Reference proteome</keyword>
<dbReference type="InterPro" id="IPR039657">
    <property type="entry name" value="Dimethylallyltransferase"/>
</dbReference>
<accession>A0AAV9Q4J0</accession>
<dbReference type="InterPro" id="IPR027417">
    <property type="entry name" value="P-loop_NTPase"/>
</dbReference>
<comment type="similarity">
    <text evidence="1 5 7">Belongs to the IPP transferase family.</text>
</comment>
<dbReference type="Gene3D" id="3.30.160.60">
    <property type="entry name" value="Classic Zinc Finger"/>
    <property type="match status" value="1"/>
</dbReference>
<keyword evidence="4 5" id="KW-0067">ATP-binding</keyword>
<dbReference type="InterPro" id="IPR018022">
    <property type="entry name" value="IPT"/>
</dbReference>
<feature type="region of interest" description="Disordered" evidence="8">
    <location>
        <begin position="191"/>
        <end position="221"/>
    </location>
</feature>
<evidence type="ECO:0000256" key="2">
    <source>
        <dbReference type="ARBA" id="ARBA00022679"/>
    </source>
</evidence>
<dbReference type="GO" id="GO:0052381">
    <property type="term" value="F:tRNA dimethylallyltransferase activity"/>
    <property type="evidence" value="ECO:0007669"/>
    <property type="project" value="UniProtKB-UniRule"/>
</dbReference>
<keyword evidence="5 6" id="KW-0819">tRNA processing</keyword>
<dbReference type="Proteomes" id="UP001345827">
    <property type="component" value="Unassembled WGS sequence"/>
</dbReference>
<evidence type="ECO:0000256" key="7">
    <source>
        <dbReference type="RuleBase" id="RU003785"/>
    </source>
</evidence>
<dbReference type="GO" id="GO:0006400">
    <property type="term" value="P:tRNA modification"/>
    <property type="evidence" value="ECO:0007669"/>
    <property type="project" value="TreeGrafter"/>
</dbReference>
<dbReference type="PANTHER" id="PTHR11088:SF89">
    <property type="entry name" value="TRNA DIMETHYLALLYLTRANSFERASE"/>
    <property type="match status" value="1"/>
</dbReference>
<dbReference type="GO" id="GO:0005524">
    <property type="term" value="F:ATP binding"/>
    <property type="evidence" value="ECO:0007669"/>
    <property type="project" value="UniProtKB-UniRule"/>
</dbReference>
<dbReference type="EMBL" id="JAXLQG010000012">
    <property type="protein sequence ID" value="KAK5533823.1"/>
    <property type="molecule type" value="Genomic_DNA"/>
</dbReference>
<dbReference type="HAMAP" id="MF_00185">
    <property type="entry name" value="IPP_trans"/>
    <property type="match status" value="1"/>
</dbReference>
<dbReference type="InterPro" id="IPR030666">
    <property type="entry name" value="IPP_transferase_euk"/>
</dbReference>
<evidence type="ECO:0000256" key="1">
    <source>
        <dbReference type="ARBA" id="ARBA00005842"/>
    </source>
</evidence>
<feature type="compositionally biased region" description="Basic and acidic residues" evidence="8">
    <location>
        <begin position="195"/>
        <end position="206"/>
    </location>
</feature>
<proteinExistence type="inferred from homology"/>
<evidence type="ECO:0000313" key="9">
    <source>
        <dbReference type="EMBL" id="KAK5533823.1"/>
    </source>
</evidence>
<evidence type="ECO:0000256" key="3">
    <source>
        <dbReference type="ARBA" id="ARBA00022741"/>
    </source>
</evidence>
<protein>
    <recommendedName>
        <fullName evidence="5 6">tRNA dimethylallyltransferase</fullName>
        <ecNumber evidence="5 6">2.5.1.75</ecNumber>
    </recommendedName>
</protein>
<sequence>MARPPKDPLVVVIGATGTGKSKLAIELATQFNGEIINGDAMQMYKGLPIITNKIPEHERNGVPHHLLDTVRLEEQPWTVNHFVKESSRIIHDIRTRGKLPIVVGGTHYYTHALLFKDATLTDEAGESTTDGEQVDGMEDDFPILSRPTEEILQALQEVDPDMARRWHPKDRRKIQRSLQIWLKTGRKASEVYAEQQERRPASRPTDDDADSSRLGGELGETNDEAALRYPTLLLWLEAEDAVLKVRLNDRVDAMVKAGLIDEALALTGFEEELIRQGVPMDKTKGIWVSIGYKEMETWLKEGQTTEPNFPQASRALTEAVESVKAGTRRYAKRQNRYIRIRLANALQRADEFGMLFLLDCSNLDKWDTEVAAQAQRLVRSFLVGEELPDHKSLSELAAKMLSADEQPPGTNRVARTCDTCDKTLMTDKEWHGHLASRGHKKAVAAQRKREARPNQEPVYPHTASSTTAQD</sequence>
<gene>
    <name evidence="9" type="primary">tit1</name>
    <name evidence="9" type="ORF">LTR25_006803</name>
</gene>
<evidence type="ECO:0000256" key="6">
    <source>
        <dbReference type="RuleBase" id="RU003783"/>
    </source>
</evidence>
<comment type="catalytic activity">
    <reaction evidence="5 6">
        <text>adenosine(37) in tRNA + dimethylallyl diphosphate = N(6)-dimethylallyladenosine(37) in tRNA + diphosphate</text>
        <dbReference type="Rhea" id="RHEA:26482"/>
        <dbReference type="Rhea" id="RHEA-COMP:10162"/>
        <dbReference type="Rhea" id="RHEA-COMP:10375"/>
        <dbReference type="ChEBI" id="CHEBI:33019"/>
        <dbReference type="ChEBI" id="CHEBI:57623"/>
        <dbReference type="ChEBI" id="CHEBI:74411"/>
        <dbReference type="ChEBI" id="CHEBI:74415"/>
        <dbReference type="EC" id="2.5.1.75"/>
    </reaction>
</comment>
<dbReference type="Gene3D" id="1.10.20.140">
    <property type="match status" value="1"/>
</dbReference>
<keyword evidence="5" id="KW-0963">Cytoplasm</keyword>
<evidence type="ECO:0000256" key="8">
    <source>
        <dbReference type="SAM" id="MobiDB-lite"/>
    </source>
</evidence>
<dbReference type="PIRSF" id="PIRSF039110">
    <property type="entry name" value="IPP_transferase"/>
    <property type="match status" value="1"/>
</dbReference>
<dbReference type="AlphaFoldDB" id="A0AAV9Q4J0"/>
<keyword evidence="2 5" id="KW-0808">Transferase</keyword>
<dbReference type="GO" id="GO:0005739">
    <property type="term" value="C:mitochondrion"/>
    <property type="evidence" value="ECO:0007669"/>
    <property type="project" value="TreeGrafter"/>
</dbReference>
<feature type="region of interest" description="Disordered" evidence="8">
    <location>
        <begin position="433"/>
        <end position="470"/>
    </location>
</feature>